<dbReference type="EnsemblMetazoa" id="tetur14g02730.1">
    <property type="protein sequence ID" value="tetur14g02730.1"/>
    <property type="gene ID" value="tetur14g02730"/>
</dbReference>
<keyword evidence="8" id="KW-1185">Reference proteome</keyword>
<dbReference type="OrthoDB" id="6500184at2759"/>
<keyword evidence="3 5" id="KW-1133">Transmembrane helix</keyword>
<sequence>MGEEALPLPSPGRCIYGYALYIISNCLLILYLVISLVPDEILDYFNLTYLPSKYWYIAIPTFLSTLIVAFGFVIYPSIVMCLTEPLDSVLLFKDEFSNPKIDITCGNNEEDIPADISSIYDIPVEKVTQLTYFKQEILQNITNSV</sequence>
<dbReference type="GO" id="GO:0016020">
    <property type="term" value="C:membrane"/>
    <property type="evidence" value="ECO:0007669"/>
    <property type="project" value="UniProtKB-SubCell"/>
</dbReference>
<reference evidence="7" key="2">
    <citation type="submission" date="2015-06" db="UniProtKB">
        <authorList>
            <consortium name="EnsemblMetazoa"/>
        </authorList>
    </citation>
    <scope>IDENTIFICATION</scope>
</reference>
<feature type="domain" description="PIG-P" evidence="6">
    <location>
        <begin position="13"/>
        <end position="132"/>
    </location>
</feature>
<feature type="transmembrane region" description="Helical" evidence="5">
    <location>
        <begin position="15"/>
        <end position="34"/>
    </location>
</feature>
<evidence type="ECO:0000256" key="5">
    <source>
        <dbReference type="SAM" id="Phobius"/>
    </source>
</evidence>
<keyword evidence="2 5" id="KW-0812">Transmembrane</keyword>
<dbReference type="HOGENOM" id="CLU_081616_2_1_1"/>
<protein>
    <recommendedName>
        <fullName evidence="6">PIG-P domain-containing protein</fullName>
    </recommendedName>
</protein>
<gene>
    <name evidence="7" type="primary">107365349</name>
</gene>
<name>T1KLK2_TETUR</name>
<reference evidence="8" key="1">
    <citation type="submission" date="2011-08" db="EMBL/GenBank/DDBJ databases">
        <authorList>
            <person name="Rombauts S."/>
        </authorList>
    </citation>
    <scope>NUCLEOTIDE SEQUENCE</scope>
    <source>
        <strain evidence="8">London</strain>
    </source>
</reference>
<dbReference type="Proteomes" id="UP000015104">
    <property type="component" value="Unassembled WGS sequence"/>
</dbReference>
<comment type="subcellular location">
    <subcellularLocation>
        <location evidence="1">Membrane</location>
        <topology evidence="1">Multi-pass membrane protein</topology>
    </subcellularLocation>
</comment>
<evidence type="ECO:0000256" key="4">
    <source>
        <dbReference type="ARBA" id="ARBA00023136"/>
    </source>
</evidence>
<dbReference type="eggNOG" id="KOG2257">
    <property type="taxonomic scope" value="Eukaryota"/>
</dbReference>
<organism evidence="7 8">
    <name type="scientific">Tetranychus urticae</name>
    <name type="common">Two-spotted spider mite</name>
    <dbReference type="NCBI Taxonomy" id="32264"/>
    <lineage>
        <taxon>Eukaryota</taxon>
        <taxon>Metazoa</taxon>
        <taxon>Ecdysozoa</taxon>
        <taxon>Arthropoda</taxon>
        <taxon>Chelicerata</taxon>
        <taxon>Arachnida</taxon>
        <taxon>Acari</taxon>
        <taxon>Acariformes</taxon>
        <taxon>Trombidiformes</taxon>
        <taxon>Prostigmata</taxon>
        <taxon>Eleutherengona</taxon>
        <taxon>Raphignathae</taxon>
        <taxon>Tetranychoidea</taxon>
        <taxon>Tetranychidae</taxon>
        <taxon>Tetranychus</taxon>
    </lineage>
</organism>
<dbReference type="OMA" id="KGICNRN"/>
<proteinExistence type="predicted"/>
<keyword evidence="4 5" id="KW-0472">Membrane</keyword>
<dbReference type="InterPro" id="IPR052263">
    <property type="entry name" value="GPI_Anchor_Biosynth"/>
</dbReference>
<feature type="transmembrane region" description="Helical" evidence="5">
    <location>
        <begin position="54"/>
        <end position="75"/>
    </location>
</feature>
<evidence type="ECO:0000313" key="7">
    <source>
        <dbReference type="EnsemblMetazoa" id="tetur14g02730.1"/>
    </source>
</evidence>
<dbReference type="PANTHER" id="PTHR46346:SF1">
    <property type="entry name" value="PHOSPHATIDYLINOSITOL N-ACETYLGLUCOSAMINYLTRANSFERASE SUBUNIT P"/>
    <property type="match status" value="1"/>
</dbReference>
<dbReference type="PANTHER" id="PTHR46346">
    <property type="entry name" value="PHOSPHATIDYLINOSITOL N-ACETYLGLUCOSAMINYLTRANSFERASE SUBUNIT P"/>
    <property type="match status" value="1"/>
</dbReference>
<dbReference type="GO" id="GO:0006506">
    <property type="term" value="P:GPI anchor biosynthetic process"/>
    <property type="evidence" value="ECO:0007669"/>
    <property type="project" value="TreeGrafter"/>
</dbReference>
<dbReference type="AlphaFoldDB" id="T1KLK2"/>
<evidence type="ECO:0000313" key="8">
    <source>
        <dbReference type="Proteomes" id="UP000015104"/>
    </source>
</evidence>
<dbReference type="EMBL" id="CAEY01000211">
    <property type="status" value="NOT_ANNOTATED_CDS"/>
    <property type="molecule type" value="Genomic_DNA"/>
</dbReference>
<dbReference type="STRING" id="32264.T1KLK2"/>
<dbReference type="Pfam" id="PF08510">
    <property type="entry name" value="PIG-P"/>
    <property type="match status" value="1"/>
</dbReference>
<dbReference type="KEGG" id="tut:107365349"/>
<evidence type="ECO:0000256" key="2">
    <source>
        <dbReference type="ARBA" id="ARBA00022692"/>
    </source>
</evidence>
<evidence type="ECO:0000259" key="6">
    <source>
        <dbReference type="Pfam" id="PF08510"/>
    </source>
</evidence>
<dbReference type="GO" id="GO:0005783">
    <property type="term" value="C:endoplasmic reticulum"/>
    <property type="evidence" value="ECO:0007669"/>
    <property type="project" value="TreeGrafter"/>
</dbReference>
<evidence type="ECO:0000256" key="1">
    <source>
        <dbReference type="ARBA" id="ARBA00004141"/>
    </source>
</evidence>
<accession>T1KLK2</accession>
<evidence type="ECO:0000256" key="3">
    <source>
        <dbReference type="ARBA" id="ARBA00022989"/>
    </source>
</evidence>
<dbReference type="InterPro" id="IPR013717">
    <property type="entry name" value="PIG-P"/>
</dbReference>